<name>A0ABZ2C1L3_9RHOB</name>
<protein>
    <submittedName>
        <fullName evidence="1">Uncharacterized protein</fullName>
    </submittedName>
</protein>
<accession>A0ABZ2C1L3</accession>
<dbReference type="EMBL" id="CP143425">
    <property type="protein sequence ID" value="WVX51525.1"/>
    <property type="molecule type" value="Genomic_DNA"/>
</dbReference>
<organism evidence="1 2">
    <name type="scientific">Roseobacter fucihabitans</name>
    <dbReference type="NCBI Taxonomy" id="1537242"/>
    <lineage>
        <taxon>Bacteria</taxon>
        <taxon>Pseudomonadati</taxon>
        <taxon>Pseudomonadota</taxon>
        <taxon>Alphaproteobacteria</taxon>
        <taxon>Rhodobacterales</taxon>
        <taxon>Roseobacteraceae</taxon>
        <taxon>Roseobacter</taxon>
    </lineage>
</organism>
<geneLocation type="plasmid" evidence="1 2">
    <name>pROLI83</name>
</geneLocation>
<keyword evidence="2" id="KW-1185">Reference proteome</keyword>
<reference evidence="1 2" key="1">
    <citation type="submission" date="2024-01" db="EMBL/GenBank/DDBJ databases">
        <title>Roseobacter fucihabitans sp. nov., isolated from the brown alga Fucus spiralis.</title>
        <authorList>
            <person name="Hahnke S."/>
            <person name="Berger M."/>
            <person name="Schlingloff A."/>
            <person name="Athale I."/>
            <person name="Neumann-Schaal M."/>
            <person name="Adenaya A."/>
            <person name="Poehlein A."/>
            <person name="Daniel R."/>
            <person name="Pertersen J."/>
            <person name="Brinkhoff T."/>
        </authorList>
    </citation>
    <scope>NUCLEOTIDE SEQUENCE [LARGE SCALE GENOMIC DNA]</scope>
    <source>
        <strain evidence="1 2">B14</strain>
        <plasmid evidence="1 2">pROLI83</plasmid>
    </source>
</reference>
<gene>
    <name evidence="1" type="ORF">ROLI_046270</name>
</gene>
<keyword evidence="1" id="KW-0614">Plasmid</keyword>
<dbReference type="Proteomes" id="UP001318682">
    <property type="component" value="Plasmid pROLI83"/>
</dbReference>
<evidence type="ECO:0000313" key="1">
    <source>
        <dbReference type="EMBL" id="WVX51525.1"/>
    </source>
</evidence>
<evidence type="ECO:0000313" key="2">
    <source>
        <dbReference type="Proteomes" id="UP001318682"/>
    </source>
</evidence>
<proteinExistence type="predicted"/>
<sequence>MKRCGFRFYDRSIDKGFLNLISLRGASLAATSSSRGPDRSLNVSAHPGNDLRPSGLAAASAFIPLFLERIQRLFEGQYAPILFDLLLSDTREDCIAALTCSLFQPVGDLRVLQA</sequence>